<gene>
    <name evidence="2" type="ORF">SacglDRAFT_01259</name>
</gene>
<dbReference type="eggNOG" id="ENOG5033HME">
    <property type="taxonomic scope" value="Bacteria"/>
</dbReference>
<dbReference type="InterPro" id="IPR021527">
    <property type="entry name" value="DUF2795"/>
</dbReference>
<feature type="region of interest" description="Disordered" evidence="1">
    <location>
        <begin position="63"/>
        <end position="104"/>
    </location>
</feature>
<dbReference type="OrthoDB" id="5116616at2"/>
<dbReference type="HOGENOM" id="CLU_172522_0_0_11"/>
<accession>I1CZR6</accession>
<sequence>MATTVARLRAALSEADFPADREELVRCAERLDADAATLRELKGIPPETYANLAEVERAVSFASPEYDRERAERRRAHDKPGLSERAKDVEEHPIVEELGENRGS</sequence>
<reference evidence="2 3" key="1">
    <citation type="submission" date="2011-09" db="EMBL/GenBank/DDBJ databases">
        <authorList>
            <consortium name="US DOE Joint Genome Institute (JGI-PGF)"/>
            <person name="Lucas S."/>
            <person name="Han J."/>
            <person name="Lapidus A."/>
            <person name="Cheng J.-F."/>
            <person name="Goodwin L."/>
            <person name="Pitluck S."/>
            <person name="Peters L."/>
            <person name="Land M.L."/>
            <person name="Hauser L."/>
            <person name="Brambilla E."/>
            <person name="Klenk H.-P."/>
            <person name="Woyke T.J."/>
        </authorList>
    </citation>
    <scope>NUCLEOTIDE SEQUENCE [LARGE SCALE GENOMIC DNA]</scope>
    <source>
        <strain evidence="2 3">K62</strain>
    </source>
</reference>
<dbReference type="Proteomes" id="UP000005087">
    <property type="component" value="Chromosome"/>
</dbReference>
<evidence type="ECO:0000313" key="2">
    <source>
        <dbReference type="EMBL" id="EIE98190.1"/>
    </source>
</evidence>
<keyword evidence="3" id="KW-1185">Reference proteome</keyword>
<dbReference type="EMBL" id="CM001484">
    <property type="protein sequence ID" value="EIE98190.1"/>
    <property type="molecule type" value="Genomic_DNA"/>
</dbReference>
<dbReference type="AlphaFoldDB" id="I1CZR6"/>
<proteinExistence type="predicted"/>
<protein>
    <recommendedName>
        <fullName evidence="4">DUF2795 domain-containing protein</fullName>
    </recommendedName>
</protein>
<organism evidence="2 3">
    <name type="scientific">Saccharomonospora glauca K62</name>
    <dbReference type="NCBI Taxonomy" id="928724"/>
    <lineage>
        <taxon>Bacteria</taxon>
        <taxon>Bacillati</taxon>
        <taxon>Actinomycetota</taxon>
        <taxon>Actinomycetes</taxon>
        <taxon>Pseudonocardiales</taxon>
        <taxon>Pseudonocardiaceae</taxon>
        <taxon>Saccharomonospora</taxon>
    </lineage>
</organism>
<dbReference type="RefSeq" id="WP_005462694.1">
    <property type="nucleotide sequence ID" value="NZ_CM001484.1"/>
</dbReference>
<evidence type="ECO:0000313" key="3">
    <source>
        <dbReference type="Proteomes" id="UP000005087"/>
    </source>
</evidence>
<feature type="compositionally biased region" description="Basic and acidic residues" evidence="1">
    <location>
        <begin position="78"/>
        <end position="104"/>
    </location>
</feature>
<name>I1CZR6_9PSEU</name>
<dbReference type="Pfam" id="PF11387">
    <property type="entry name" value="DUF2795"/>
    <property type="match status" value="1"/>
</dbReference>
<evidence type="ECO:0008006" key="4">
    <source>
        <dbReference type="Google" id="ProtNLM"/>
    </source>
</evidence>
<reference evidence="3" key="2">
    <citation type="submission" date="2012-01" db="EMBL/GenBank/DDBJ databases">
        <title>Noncontiguous Finished sequence of chromosome of Saccharomonospora glauca K62.</title>
        <authorList>
            <consortium name="US DOE Joint Genome Institute"/>
            <person name="Lucas S."/>
            <person name="Han J."/>
            <person name="Lapidus A."/>
            <person name="Cheng J.-F."/>
            <person name="Goodwin L."/>
            <person name="Pitluck S."/>
            <person name="Peters L."/>
            <person name="Mikhailova N."/>
            <person name="Held B."/>
            <person name="Detter J.C."/>
            <person name="Han C."/>
            <person name="Tapia R."/>
            <person name="Land M."/>
            <person name="Hauser L."/>
            <person name="Kyrpides N."/>
            <person name="Ivanova N."/>
            <person name="Pagani I."/>
            <person name="Brambilla E.-M."/>
            <person name="Klenk H.-P."/>
            <person name="Woyke T."/>
        </authorList>
    </citation>
    <scope>NUCLEOTIDE SEQUENCE [LARGE SCALE GENOMIC DNA]</scope>
    <source>
        <strain evidence="3">K62</strain>
    </source>
</reference>
<evidence type="ECO:0000256" key="1">
    <source>
        <dbReference type="SAM" id="MobiDB-lite"/>
    </source>
</evidence>